<dbReference type="NCBIfam" id="TIGR01928">
    <property type="entry name" value="menC_lowGC_arch"/>
    <property type="match status" value="1"/>
</dbReference>
<dbReference type="PANTHER" id="PTHR43767">
    <property type="entry name" value="LONG-CHAIN-FATTY-ACID--COA LIGASE"/>
    <property type="match status" value="1"/>
</dbReference>
<feature type="region of interest" description="Disordered" evidence="4">
    <location>
        <begin position="176"/>
        <end position="203"/>
    </location>
</feature>
<dbReference type="Pfam" id="PF02746">
    <property type="entry name" value="MR_MLE_N"/>
    <property type="match status" value="1"/>
</dbReference>
<dbReference type="PROSITE" id="PS00908">
    <property type="entry name" value="MR_MLE_1"/>
    <property type="match status" value="1"/>
</dbReference>
<dbReference type="SMART" id="SM00922">
    <property type="entry name" value="MR_MLE"/>
    <property type="match status" value="1"/>
</dbReference>
<dbReference type="RefSeq" id="WP_102373439.1">
    <property type="nucleotide sequence ID" value="NZ_JBBNOP010000011.1"/>
</dbReference>
<dbReference type="InterPro" id="IPR000873">
    <property type="entry name" value="AMP-dep_synth/lig_dom"/>
</dbReference>
<feature type="domain" description="Mandelate racemase/muconate lactonizing enzyme C-terminal" evidence="5">
    <location>
        <begin position="731"/>
        <end position="832"/>
    </location>
</feature>
<dbReference type="InterPro" id="IPR013342">
    <property type="entry name" value="Mandelate_racemase_C"/>
</dbReference>
<dbReference type="InterPro" id="IPR045851">
    <property type="entry name" value="AMP-bd_C_sf"/>
</dbReference>
<dbReference type="InterPro" id="IPR025110">
    <property type="entry name" value="AMP-bd_C"/>
</dbReference>
<dbReference type="Proteomes" id="UP001487305">
    <property type="component" value="Unassembled WGS sequence"/>
</dbReference>
<evidence type="ECO:0000256" key="1">
    <source>
        <dbReference type="ARBA" id="ARBA00001968"/>
    </source>
</evidence>
<dbReference type="InterPro" id="IPR050237">
    <property type="entry name" value="ATP-dep_AMP-bd_enzyme"/>
</dbReference>
<dbReference type="InterPro" id="IPR042099">
    <property type="entry name" value="ANL_N_sf"/>
</dbReference>
<name>A0ABV1JI12_9ACTN</name>
<protein>
    <recommendedName>
        <fullName evidence="2 3">o-succinylbenzoate synthase</fullName>
        <ecNumber evidence="2 3">4.2.1.113</ecNumber>
    </recommendedName>
</protein>
<comment type="caution">
    <text evidence="6">The sequence shown here is derived from an EMBL/GenBank/DDBJ whole genome shotgun (WGS) entry which is preliminary data.</text>
</comment>
<gene>
    <name evidence="6" type="primary">menC</name>
    <name evidence="6" type="ORF">AAA083_12125</name>
</gene>
<evidence type="ECO:0000259" key="5">
    <source>
        <dbReference type="SMART" id="SM00922"/>
    </source>
</evidence>
<dbReference type="SUPFAM" id="SSF51604">
    <property type="entry name" value="Enolase C-terminal domain-like"/>
    <property type="match status" value="1"/>
</dbReference>
<dbReference type="Gene3D" id="3.30.390.10">
    <property type="entry name" value="Enolase-like, N-terminal domain"/>
    <property type="match status" value="1"/>
</dbReference>
<dbReference type="SFLD" id="SFLDF00009">
    <property type="entry name" value="o-succinylbenzoate_synthase"/>
    <property type="match status" value="1"/>
</dbReference>
<accession>A0ABV1JI12</accession>
<dbReference type="EMBL" id="JBBNOP010000011">
    <property type="protein sequence ID" value="MEQ3363722.1"/>
    <property type="molecule type" value="Genomic_DNA"/>
</dbReference>
<comment type="cofactor">
    <cofactor evidence="1">
        <name>a divalent metal cation</name>
        <dbReference type="ChEBI" id="CHEBI:60240"/>
    </cofactor>
</comment>
<organism evidence="6 7">
    <name type="scientific">Raoultibacter massiliensis</name>
    <dbReference type="NCBI Taxonomy" id="1852371"/>
    <lineage>
        <taxon>Bacteria</taxon>
        <taxon>Bacillati</taxon>
        <taxon>Actinomycetota</taxon>
        <taxon>Coriobacteriia</taxon>
        <taxon>Eggerthellales</taxon>
        <taxon>Eggerthellaceae</taxon>
        <taxon>Raoultibacter</taxon>
    </lineage>
</organism>
<keyword evidence="7" id="KW-1185">Reference proteome</keyword>
<dbReference type="Pfam" id="PF13193">
    <property type="entry name" value="AMP-binding_C"/>
    <property type="match status" value="1"/>
</dbReference>
<dbReference type="PROSITE" id="PS00455">
    <property type="entry name" value="AMP_BINDING"/>
    <property type="match status" value="1"/>
</dbReference>
<evidence type="ECO:0000313" key="7">
    <source>
        <dbReference type="Proteomes" id="UP001487305"/>
    </source>
</evidence>
<evidence type="ECO:0000256" key="4">
    <source>
        <dbReference type="SAM" id="MobiDB-lite"/>
    </source>
</evidence>
<proteinExistence type="predicted"/>
<dbReference type="SUPFAM" id="SSF54826">
    <property type="entry name" value="Enolase N-terminal domain-like"/>
    <property type="match status" value="1"/>
</dbReference>
<dbReference type="InterPro" id="IPR020845">
    <property type="entry name" value="AMP-binding_CS"/>
</dbReference>
<dbReference type="PANTHER" id="PTHR43767:SF1">
    <property type="entry name" value="NONRIBOSOMAL PEPTIDE SYNTHASE PES1 (EUROFUNG)-RELATED"/>
    <property type="match status" value="1"/>
</dbReference>
<evidence type="ECO:0000313" key="6">
    <source>
        <dbReference type="EMBL" id="MEQ3363722.1"/>
    </source>
</evidence>
<dbReference type="InterPro" id="IPR013341">
    <property type="entry name" value="Mandelate_racemase_N_dom"/>
</dbReference>
<sequence>MIQQFEQTMRRRPNDVFFQYVDGAGDRRAFTYEETKFSAAGLALRLRDKGVSRGSCIAVDMPNCPAFVFMALAAAYGGFTLVALNHRLTEDEKTSRLADLRMSSGFEVSRVFTEHDVARLLDGVPGGYDVAYRIEHAMGTAAGAQAVADARAREELHHSGQASQVPSAQGQGLFTRLLGKGGKRGDQGGRPQRAGGRTAGGQAGEIDSRSIVNFAERARAGFDESACALIMFTSGTTGRPKAVPLAWGNLMGSSESSNAVLNRHGEGLWQAALPMFHIGGFQILVRSVLNETPFILYRRFDAKRMLADVRECGATHASVVDKMLQDLFAADDGETLARYRCLLLGGAAPNPKTLGRAVAAEARVYASYGMTETSSQIASAQVTSSTPGSLRLLPGYEARVVNPDESGAGQLAVRGPGVFGGYLNARTPTTADGFFLTGDTATCERGRLTVFERSGDMFVSGGENVYPAEIERKIMSVPQVSDAFVFGAEDPTWGRRPIAFAQRDGSAALPGGGAASPRAFAQVVRASLERRLSKLYQPKRIFVLDEFPRTGVGKIDRVALQRAYDERLEVKRVTLYRIDQKLATPFATAKTTMRTRESILVEVEDWQGRTGLGECVAFATDWYLPETLSDDLRVLEDHLIPLVLSQVYLHPSEVSESFAECAAAKAYPLARGAIEPALWDLYGKVVGKPLWQLIGGARAKRDADAAVSAPALQTLATAEVRAGVVLGVMSVDETLAEVGRYVEAGYDRVKLKIKPGDDYPRVRAVRVAYPHLTIMLDANQSYAEWDLPALKSLDNLGIRCIEEPLDPHRVPRVGPTDLFARLARLQRELSMKVCLDESVVTEDDLARALEHPELACYAVKIGKFGGVQPALDFYREAMARGIELWMAGMYETGVSKRLHASFETLLGINIPGDISETARYFERDITDPPFAVERGSVVLNQKGHEMGLGCDLDREALSRVLVERWDYQ</sequence>
<reference evidence="6 7" key="1">
    <citation type="submission" date="2024-04" db="EMBL/GenBank/DDBJ databases">
        <title>Human intestinal bacterial collection.</title>
        <authorList>
            <person name="Pauvert C."/>
            <person name="Hitch T.C.A."/>
            <person name="Clavel T."/>
        </authorList>
    </citation>
    <scope>NUCLEOTIDE SEQUENCE [LARGE SCALE GENOMIC DNA]</scope>
    <source>
        <strain evidence="6 7">CLA-KB-H42</strain>
    </source>
</reference>
<dbReference type="InterPro" id="IPR029017">
    <property type="entry name" value="Enolase-like_N"/>
</dbReference>
<dbReference type="Gene3D" id="3.20.20.120">
    <property type="entry name" value="Enolase-like C-terminal domain"/>
    <property type="match status" value="1"/>
</dbReference>
<dbReference type="SFLD" id="SFLDS00001">
    <property type="entry name" value="Enolase"/>
    <property type="match status" value="1"/>
</dbReference>
<dbReference type="EC" id="4.2.1.113" evidence="2 3"/>
<dbReference type="InterPro" id="IPR018110">
    <property type="entry name" value="Mandel_Rmase/mucon_lact_enz_CS"/>
</dbReference>
<evidence type="ECO:0000256" key="3">
    <source>
        <dbReference type="NCBIfam" id="TIGR01928"/>
    </source>
</evidence>
<dbReference type="SUPFAM" id="SSF56801">
    <property type="entry name" value="Acetyl-CoA synthetase-like"/>
    <property type="match status" value="1"/>
</dbReference>
<dbReference type="Pfam" id="PF00501">
    <property type="entry name" value="AMP-binding"/>
    <property type="match status" value="1"/>
</dbReference>
<dbReference type="InterPro" id="IPR010197">
    <property type="entry name" value="OSBS/NAAAR"/>
</dbReference>
<dbReference type="InterPro" id="IPR036849">
    <property type="entry name" value="Enolase-like_C_sf"/>
</dbReference>
<dbReference type="Gene3D" id="3.40.50.12780">
    <property type="entry name" value="N-terminal domain of ligase-like"/>
    <property type="match status" value="2"/>
</dbReference>
<evidence type="ECO:0000256" key="2">
    <source>
        <dbReference type="ARBA" id="ARBA00029491"/>
    </source>
</evidence>
<keyword evidence="6" id="KW-0456">Lyase</keyword>
<dbReference type="GO" id="GO:0043748">
    <property type="term" value="F:O-succinylbenzoate synthase activity"/>
    <property type="evidence" value="ECO:0007669"/>
    <property type="project" value="UniProtKB-EC"/>
</dbReference>
<dbReference type="InterPro" id="IPR029065">
    <property type="entry name" value="Enolase_C-like"/>
</dbReference>
<dbReference type="Pfam" id="PF13378">
    <property type="entry name" value="MR_MLE_C"/>
    <property type="match status" value="1"/>
</dbReference>
<dbReference type="SFLD" id="SFLDG00180">
    <property type="entry name" value="muconate_cycloisomerase"/>
    <property type="match status" value="1"/>
</dbReference>
<dbReference type="Gene3D" id="3.30.300.30">
    <property type="match status" value="1"/>
</dbReference>